<dbReference type="AlphaFoldDB" id="A0A0A1ZZU5"/>
<protein>
    <recommendedName>
        <fullName evidence="3">DUF1579 domain-containing protein</fullName>
    </recommendedName>
</protein>
<dbReference type="STRING" id="93057.EU95_1501"/>
<dbReference type="EMBL" id="JNAL01000016">
    <property type="protein sequence ID" value="KGF95137.1"/>
    <property type="molecule type" value="Genomic_DNA"/>
</dbReference>
<dbReference type="eggNOG" id="ENOG5033RHF">
    <property type="taxonomic scope" value="Bacteria"/>
</dbReference>
<reference evidence="2" key="1">
    <citation type="journal article" date="2014" name="Sci. Data">
        <title>Genomes of diverse isolates of the marine cyanobacterium Prochlorococcus.</title>
        <authorList>
            <person name="Biller S."/>
            <person name="Berube P."/>
            <person name="Thompson J."/>
            <person name="Kelly L."/>
            <person name="Roggensack S."/>
            <person name="Awad L."/>
            <person name="Roache-Johnson K."/>
            <person name="Ding H."/>
            <person name="Giovannoni S.J."/>
            <person name="Moore L.R."/>
            <person name="Chisholm S.W."/>
        </authorList>
    </citation>
    <scope>NUCLEOTIDE SEQUENCE [LARGE SCALE GENOMIC DNA]</scope>
    <source>
        <strain evidence="2">MIT 9201</strain>
    </source>
</reference>
<sequence>MVDINQNKKINFGKNYAPEISLNSNLKRWFSRNIGLWKSNRTYFLEKGQKTYHLCMNINIESLKSDSEWESHYKFTWYPEKKYNFFHENPQFKEQGEMKAYLKGHQLFRGNFYLSNVEGISNIKQVDEHEMIFESSYNDWYILEHTRLVDSDNYRFRVIYSWNKNELKIVENHHEIKIIK</sequence>
<evidence type="ECO:0000313" key="1">
    <source>
        <dbReference type="EMBL" id="KGF95137.1"/>
    </source>
</evidence>
<evidence type="ECO:0008006" key="3">
    <source>
        <dbReference type="Google" id="ProtNLM"/>
    </source>
</evidence>
<dbReference type="RefSeq" id="WP_032522612.1">
    <property type="nucleotide sequence ID" value="NZ_CP138977.1"/>
</dbReference>
<dbReference type="OrthoDB" id="539296at2"/>
<name>A0A0A1ZZU5_PROMR</name>
<evidence type="ECO:0000313" key="2">
    <source>
        <dbReference type="Proteomes" id="UP000030355"/>
    </source>
</evidence>
<dbReference type="Proteomes" id="UP000030355">
    <property type="component" value="Unassembled WGS sequence"/>
</dbReference>
<proteinExistence type="predicted"/>
<accession>A0A0A1ZZU5</accession>
<gene>
    <name evidence="1" type="ORF">EU95_1501</name>
</gene>
<organism evidence="1 2">
    <name type="scientific">Prochlorococcus marinus str. MIT 9201</name>
    <dbReference type="NCBI Taxonomy" id="93057"/>
    <lineage>
        <taxon>Bacteria</taxon>
        <taxon>Bacillati</taxon>
        <taxon>Cyanobacteriota</taxon>
        <taxon>Cyanophyceae</taxon>
        <taxon>Synechococcales</taxon>
        <taxon>Prochlorococcaceae</taxon>
        <taxon>Prochlorococcus</taxon>
    </lineage>
</organism>
<comment type="caution">
    <text evidence="1">The sequence shown here is derived from an EMBL/GenBank/DDBJ whole genome shotgun (WGS) entry which is preliminary data.</text>
</comment>